<organism evidence="2 3">
    <name type="scientific">Cupriavidus nantongensis</name>
    <dbReference type="NCBI Taxonomy" id="1796606"/>
    <lineage>
        <taxon>Bacteria</taxon>
        <taxon>Pseudomonadati</taxon>
        <taxon>Pseudomonadota</taxon>
        <taxon>Betaproteobacteria</taxon>
        <taxon>Burkholderiales</taxon>
        <taxon>Burkholderiaceae</taxon>
        <taxon>Cupriavidus</taxon>
    </lineage>
</organism>
<gene>
    <name evidence="2" type="ORF">A2G96_17740</name>
</gene>
<dbReference type="RefSeq" id="WP_062801397.1">
    <property type="nucleotide sequence ID" value="NZ_CP014844.1"/>
</dbReference>
<accession>A0A142JMX0</accession>
<protein>
    <submittedName>
        <fullName evidence="2">Uncharacterized protein</fullName>
    </submittedName>
</protein>
<dbReference type="Proteomes" id="UP000075238">
    <property type="component" value="Chromosome 1"/>
</dbReference>
<keyword evidence="1" id="KW-0812">Transmembrane</keyword>
<keyword evidence="1" id="KW-0472">Membrane</keyword>
<evidence type="ECO:0000256" key="1">
    <source>
        <dbReference type="SAM" id="Phobius"/>
    </source>
</evidence>
<dbReference type="AlphaFoldDB" id="A0A142JMX0"/>
<dbReference type="STRING" id="1796606.A2G96_17740"/>
<proteinExistence type="predicted"/>
<sequence>MKLYQKRKDGPLAALCTLACYALFPPALLILLIEQACETVRDECRGVPGPRDTYQEMLAEMRYRRARRQAKRNNPELKWD</sequence>
<reference evidence="2 3" key="1">
    <citation type="submission" date="2016-03" db="EMBL/GenBank/DDBJ databases">
        <title>Complete genome sequence of a novel chlorpyrifos degrading bacterium, Cupriavidus nantongensis sp. X1.</title>
        <authorList>
            <person name="Fang L."/>
        </authorList>
    </citation>
    <scope>NUCLEOTIDE SEQUENCE [LARGE SCALE GENOMIC DNA]</scope>
    <source>
        <strain evidence="2 3">X1</strain>
    </source>
</reference>
<feature type="transmembrane region" description="Helical" evidence="1">
    <location>
        <begin position="12"/>
        <end position="33"/>
    </location>
</feature>
<evidence type="ECO:0000313" key="3">
    <source>
        <dbReference type="Proteomes" id="UP000075238"/>
    </source>
</evidence>
<evidence type="ECO:0000313" key="2">
    <source>
        <dbReference type="EMBL" id="AMR79432.1"/>
    </source>
</evidence>
<name>A0A142JMX0_9BURK</name>
<dbReference type="EMBL" id="CP014844">
    <property type="protein sequence ID" value="AMR79432.1"/>
    <property type="molecule type" value="Genomic_DNA"/>
</dbReference>
<dbReference type="KEGG" id="cnan:A2G96_17740"/>
<keyword evidence="3" id="KW-1185">Reference proteome</keyword>
<keyword evidence="1" id="KW-1133">Transmembrane helix</keyword>